<dbReference type="PRINTS" id="PR00455">
    <property type="entry name" value="HTHTETR"/>
</dbReference>
<dbReference type="InterPro" id="IPR009057">
    <property type="entry name" value="Homeodomain-like_sf"/>
</dbReference>
<feature type="DNA-binding region" description="H-T-H motif" evidence="4">
    <location>
        <begin position="45"/>
        <end position="64"/>
    </location>
</feature>
<organism evidence="6 7">
    <name type="scientific">Paracoccus siganidrum</name>
    <dbReference type="NCBI Taxonomy" id="1276757"/>
    <lineage>
        <taxon>Bacteria</taxon>
        <taxon>Pseudomonadati</taxon>
        <taxon>Pseudomonadota</taxon>
        <taxon>Alphaproteobacteria</taxon>
        <taxon>Rhodobacterales</taxon>
        <taxon>Paracoccaceae</taxon>
        <taxon>Paracoccus</taxon>
    </lineage>
</organism>
<dbReference type="InterPro" id="IPR001647">
    <property type="entry name" value="HTH_TetR"/>
</dbReference>
<sequence>MVEQTADATPWAGRDARARERAAKREAVLRTAAQFFNARGFHATSLDDVAAALNVTKPTIYHYFASKDEILFECTRRGLDNIAGAARDAALRGGSGADRLRQMLTAYAHVIVADYGICVARTQDHQLSPESSARFRALKREIDGLIRQVIAEGAADGSLEVRDLRIAAFTLTGALNGLANWFDPAGPASADQVIEATVATLMDGMLP</sequence>
<dbReference type="InterPro" id="IPR050109">
    <property type="entry name" value="HTH-type_TetR-like_transc_reg"/>
</dbReference>
<dbReference type="EMBL" id="QZEW01000014">
    <property type="protein sequence ID" value="RJL19705.1"/>
    <property type="molecule type" value="Genomic_DNA"/>
</dbReference>
<name>A0A419AA89_9RHOB</name>
<dbReference type="GO" id="GO:0000976">
    <property type="term" value="F:transcription cis-regulatory region binding"/>
    <property type="evidence" value="ECO:0007669"/>
    <property type="project" value="TreeGrafter"/>
</dbReference>
<dbReference type="InterPro" id="IPR041490">
    <property type="entry name" value="KstR2_TetR_C"/>
</dbReference>
<dbReference type="Pfam" id="PF17932">
    <property type="entry name" value="TetR_C_24"/>
    <property type="match status" value="1"/>
</dbReference>
<evidence type="ECO:0000313" key="7">
    <source>
        <dbReference type="Proteomes" id="UP000283587"/>
    </source>
</evidence>
<dbReference type="SUPFAM" id="SSF46689">
    <property type="entry name" value="Homeodomain-like"/>
    <property type="match status" value="1"/>
</dbReference>
<dbReference type="PANTHER" id="PTHR30055">
    <property type="entry name" value="HTH-TYPE TRANSCRIPTIONAL REGULATOR RUTR"/>
    <property type="match status" value="1"/>
</dbReference>
<keyword evidence="7" id="KW-1185">Reference proteome</keyword>
<keyword evidence="2 4" id="KW-0238">DNA-binding</keyword>
<evidence type="ECO:0000313" key="6">
    <source>
        <dbReference type="EMBL" id="RJL19705.1"/>
    </source>
</evidence>
<comment type="caution">
    <text evidence="6">The sequence shown here is derived from an EMBL/GenBank/DDBJ whole genome shotgun (WGS) entry which is preliminary data.</text>
</comment>
<dbReference type="Pfam" id="PF00440">
    <property type="entry name" value="TetR_N"/>
    <property type="match status" value="1"/>
</dbReference>
<dbReference type="FunFam" id="1.10.10.60:FF:000141">
    <property type="entry name" value="TetR family transcriptional regulator"/>
    <property type="match status" value="1"/>
</dbReference>
<keyword evidence="1" id="KW-0805">Transcription regulation</keyword>
<dbReference type="PROSITE" id="PS01081">
    <property type="entry name" value="HTH_TETR_1"/>
    <property type="match status" value="1"/>
</dbReference>
<evidence type="ECO:0000259" key="5">
    <source>
        <dbReference type="PROSITE" id="PS50977"/>
    </source>
</evidence>
<accession>A0A419AA89</accession>
<evidence type="ECO:0000256" key="3">
    <source>
        <dbReference type="ARBA" id="ARBA00023163"/>
    </source>
</evidence>
<dbReference type="Gene3D" id="1.10.10.60">
    <property type="entry name" value="Homeodomain-like"/>
    <property type="match status" value="1"/>
</dbReference>
<dbReference type="PROSITE" id="PS50977">
    <property type="entry name" value="HTH_TETR_2"/>
    <property type="match status" value="1"/>
</dbReference>
<dbReference type="Proteomes" id="UP000283587">
    <property type="component" value="Unassembled WGS sequence"/>
</dbReference>
<evidence type="ECO:0000256" key="1">
    <source>
        <dbReference type="ARBA" id="ARBA00023015"/>
    </source>
</evidence>
<dbReference type="GO" id="GO:0003700">
    <property type="term" value="F:DNA-binding transcription factor activity"/>
    <property type="evidence" value="ECO:0007669"/>
    <property type="project" value="TreeGrafter"/>
</dbReference>
<dbReference type="PANTHER" id="PTHR30055:SF234">
    <property type="entry name" value="HTH-TYPE TRANSCRIPTIONAL REGULATOR BETI"/>
    <property type="match status" value="1"/>
</dbReference>
<dbReference type="InterPro" id="IPR023772">
    <property type="entry name" value="DNA-bd_HTH_TetR-type_CS"/>
</dbReference>
<dbReference type="SUPFAM" id="SSF48498">
    <property type="entry name" value="Tetracyclin repressor-like, C-terminal domain"/>
    <property type="match status" value="1"/>
</dbReference>
<keyword evidence="3" id="KW-0804">Transcription</keyword>
<dbReference type="AlphaFoldDB" id="A0A419AA89"/>
<evidence type="ECO:0000256" key="4">
    <source>
        <dbReference type="PROSITE-ProRule" id="PRU00335"/>
    </source>
</evidence>
<dbReference type="Gene3D" id="1.10.357.10">
    <property type="entry name" value="Tetracycline Repressor, domain 2"/>
    <property type="match status" value="1"/>
</dbReference>
<feature type="domain" description="HTH tetR-type" evidence="5">
    <location>
        <begin position="22"/>
        <end position="82"/>
    </location>
</feature>
<reference evidence="7" key="1">
    <citation type="submission" date="2018-09" db="EMBL/GenBank/DDBJ databases">
        <title>Paracoccus onubensis nov. sp. a moderate halophilic bacterium isolated from Gruta de las Maravillas (Aracena, Spain).</title>
        <authorList>
            <person name="Jurado V."/>
            <person name="Gutierrez-Patricio S."/>
            <person name="Gonzalez-Pimentel J.L."/>
            <person name="Miller A.Z."/>
            <person name="Laiz L."/>
            <person name="Saiz-Jimenez C."/>
        </authorList>
    </citation>
    <scope>NUCLEOTIDE SEQUENCE [LARGE SCALE GENOMIC DNA]</scope>
    <source>
        <strain evidence="7">DSM 26381</strain>
    </source>
</reference>
<dbReference type="OrthoDB" id="9779746at2"/>
<proteinExistence type="predicted"/>
<dbReference type="InterPro" id="IPR036271">
    <property type="entry name" value="Tet_transcr_reg_TetR-rel_C_sf"/>
</dbReference>
<protein>
    <submittedName>
        <fullName evidence="6">TetR/AcrR family transcriptional regulator</fullName>
    </submittedName>
</protein>
<gene>
    <name evidence="6" type="ORF">D3P05_04610</name>
</gene>
<evidence type="ECO:0000256" key="2">
    <source>
        <dbReference type="ARBA" id="ARBA00023125"/>
    </source>
</evidence>